<keyword evidence="5" id="KW-1185">Reference proteome</keyword>
<evidence type="ECO:0000259" key="3">
    <source>
        <dbReference type="Pfam" id="PF00188"/>
    </source>
</evidence>
<dbReference type="AlphaFoldDB" id="W9V8R3"/>
<dbReference type="InterPro" id="IPR035940">
    <property type="entry name" value="CAP_sf"/>
</dbReference>
<dbReference type="InterPro" id="IPR014044">
    <property type="entry name" value="CAP_dom"/>
</dbReference>
<evidence type="ECO:0000313" key="5">
    <source>
        <dbReference type="Proteomes" id="UP000019460"/>
    </source>
</evidence>
<dbReference type="CDD" id="cd05379">
    <property type="entry name" value="CAP_bacterial"/>
    <property type="match status" value="1"/>
</dbReference>
<dbReference type="OrthoDB" id="68195at2"/>
<keyword evidence="2" id="KW-0812">Transmembrane</keyword>
<dbReference type="STRING" id="1249627.D779_1028"/>
<accession>W9V8R3</accession>
<dbReference type="Proteomes" id="UP000019460">
    <property type="component" value="Unassembled WGS sequence"/>
</dbReference>
<name>W9V8R3_9GAMM</name>
<dbReference type="EMBL" id="AONC01000021">
    <property type="protein sequence ID" value="EXJ15804.1"/>
    <property type="molecule type" value="Genomic_DNA"/>
</dbReference>
<feature type="transmembrane region" description="Helical" evidence="2">
    <location>
        <begin position="41"/>
        <end position="61"/>
    </location>
</feature>
<gene>
    <name evidence="4" type="ORF">D779_1028</name>
</gene>
<dbReference type="Pfam" id="PF00188">
    <property type="entry name" value="CAP"/>
    <property type="match status" value="1"/>
</dbReference>
<feature type="region of interest" description="Disordered" evidence="1">
    <location>
        <begin position="1"/>
        <end position="26"/>
    </location>
</feature>
<dbReference type="eggNOG" id="COG2340">
    <property type="taxonomic scope" value="Bacteria"/>
</dbReference>
<reference evidence="4 5" key="1">
    <citation type="submission" date="2012-11" db="EMBL/GenBank/DDBJ databases">
        <title>Genome assembly of Thiorhodococcus sp. AK35.</title>
        <authorList>
            <person name="Nupur N."/>
            <person name="Khatri I."/>
            <person name="Subramanian S."/>
            <person name="Pinnaka A."/>
        </authorList>
    </citation>
    <scope>NUCLEOTIDE SEQUENCE [LARGE SCALE GENOMIC DNA]</scope>
    <source>
        <strain evidence="4 5">AK35</strain>
    </source>
</reference>
<keyword evidence="2" id="KW-0472">Membrane</keyword>
<comment type="caution">
    <text evidence="4">The sequence shown here is derived from an EMBL/GenBank/DDBJ whole genome shotgun (WGS) entry which is preliminary data.</text>
</comment>
<evidence type="ECO:0000313" key="4">
    <source>
        <dbReference type="EMBL" id="EXJ15804.1"/>
    </source>
</evidence>
<protein>
    <recommendedName>
        <fullName evidence="3">SCP domain-containing protein</fullName>
    </recommendedName>
</protein>
<organism evidence="4 5">
    <name type="scientific">Imhoffiella purpurea</name>
    <dbReference type="NCBI Taxonomy" id="1249627"/>
    <lineage>
        <taxon>Bacteria</taxon>
        <taxon>Pseudomonadati</taxon>
        <taxon>Pseudomonadota</taxon>
        <taxon>Gammaproteobacteria</taxon>
        <taxon>Chromatiales</taxon>
        <taxon>Chromatiaceae</taxon>
        <taxon>Imhoffiella</taxon>
    </lineage>
</organism>
<dbReference type="RefSeq" id="WP_052347920.1">
    <property type="nucleotide sequence ID" value="NZ_AONC01000021.1"/>
</dbReference>
<dbReference type="PANTHER" id="PTHR31157:SF1">
    <property type="entry name" value="SCP DOMAIN-CONTAINING PROTEIN"/>
    <property type="match status" value="1"/>
</dbReference>
<evidence type="ECO:0000256" key="1">
    <source>
        <dbReference type="SAM" id="MobiDB-lite"/>
    </source>
</evidence>
<dbReference type="SUPFAM" id="SSF55797">
    <property type="entry name" value="PR-1-like"/>
    <property type="match status" value="1"/>
</dbReference>
<evidence type="ECO:0000256" key="2">
    <source>
        <dbReference type="SAM" id="Phobius"/>
    </source>
</evidence>
<feature type="domain" description="SCP" evidence="3">
    <location>
        <begin position="89"/>
        <end position="212"/>
    </location>
</feature>
<sequence>MIETRRTRSSRAGISPNGERDADGMEVSPNPASRFLWRHTALLGLCSLLIGGIIGLAPSLAQEGGGTVPNSPTGLDDAQLSTAADEIVARTNAFRRANDLDPLHRNETLARTSQSFADFMARTDRYGHHADGSSPAARAKRHGYDYCVIAENIAYAYSSAGLSRPQVVDTSMKGWRESPGHRENMLDPDVTQIGVAAARSDSSERIYLVQMFGRPNSQRIGFQIENLSSTKVEYSLGDQRYPLRPGHTRLHRRCRDEPLRIHWPDRAEDRTLDPVDDGQYRIESAASGDLQLLTQ</sequence>
<keyword evidence="2" id="KW-1133">Transmembrane helix</keyword>
<dbReference type="Gene3D" id="3.40.33.10">
    <property type="entry name" value="CAP"/>
    <property type="match status" value="1"/>
</dbReference>
<proteinExistence type="predicted"/>
<dbReference type="PANTHER" id="PTHR31157">
    <property type="entry name" value="SCP DOMAIN-CONTAINING PROTEIN"/>
    <property type="match status" value="1"/>
</dbReference>